<accession>A0A3E4N2Q9</accession>
<dbReference type="EC" id="5.2.1.8" evidence="6"/>
<evidence type="ECO:0000256" key="3">
    <source>
        <dbReference type="ARBA" id="ARBA00023110"/>
    </source>
</evidence>
<dbReference type="EMBL" id="QSQT01000011">
    <property type="protein sequence ID" value="RGK56273.1"/>
    <property type="molecule type" value="Genomic_DNA"/>
</dbReference>
<evidence type="ECO:0000256" key="1">
    <source>
        <dbReference type="ARBA" id="ARBA00000971"/>
    </source>
</evidence>
<dbReference type="PANTHER" id="PTHR43811">
    <property type="entry name" value="FKBP-TYPE PEPTIDYL-PROLYL CIS-TRANS ISOMERASE FKPA"/>
    <property type="match status" value="1"/>
</dbReference>
<dbReference type="PROSITE" id="PS50059">
    <property type="entry name" value="FKBP_PPIASE"/>
    <property type="match status" value="1"/>
</dbReference>
<dbReference type="InterPro" id="IPR001179">
    <property type="entry name" value="PPIase_FKBP_dom"/>
</dbReference>
<keyword evidence="9" id="KW-1185">Reference proteome</keyword>
<evidence type="ECO:0000259" key="7">
    <source>
        <dbReference type="PROSITE" id="PS50059"/>
    </source>
</evidence>
<protein>
    <recommendedName>
        <fullName evidence="6">Peptidyl-prolyl cis-trans isomerase</fullName>
        <ecNumber evidence="6">5.2.1.8</ecNumber>
    </recommendedName>
</protein>
<dbReference type="RefSeq" id="WP_117672130.1">
    <property type="nucleotide sequence ID" value="NZ_CABOGR010000011.1"/>
</dbReference>
<dbReference type="SUPFAM" id="SSF54534">
    <property type="entry name" value="FKBP-like"/>
    <property type="match status" value="1"/>
</dbReference>
<organism evidence="8 9">
    <name type="scientific">Phocaeicola plebeius</name>
    <dbReference type="NCBI Taxonomy" id="310297"/>
    <lineage>
        <taxon>Bacteria</taxon>
        <taxon>Pseudomonadati</taxon>
        <taxon>Bacteroidota</taxon>
        <taxon>Bacteroidia</taxon>
        <taxon>Bacteroidales</taxon>
        <taxon>Bacteroidaceae</taxon>
        <taxon>Phocaeicola</taxon>
    </lineage>
</organism>
<feature type="domain" description="PPIase FKBP-type" evidence="7">
    <location>
        <begin position="48"/>
        <end position="132"/>
    </location>
</feature>
<dbReference type="Gene3D" id="3.10.50.40">
    <property type="match status" value="1"/>
</dbReference>
<name>A0A3E4N2Q9_9BACT</name>
<dbReference type="AlphaFoldDB" id="A0A3E4N2Q9"/>
<dbReference type="Pfam" id="PF00254">
    <property type="entry name" value="FKBP_C"/>
    <property type="match status" value="1"/>
</dbReference>
<dbReference type="GO" id="GO:0003755">
    <property type="term" value="F:peptidyl-prolyl cis-trans isomerase activity"/>
    <property type="evidence" value="ECO:0007669"/>
    <property type="project" value="UniProtKB-UniRule"/>
</dbReference>
<evidence type="ECO:0000256" key="4">
    <source>
        <dbReference type="ARBA" id="ARBA00023235"/>
    </source>
</evidence>
<evidence type="ECO:0000256" key="2">
    <source>
        <dbReference type="ARBA" id="ARBA00006577"/>
    </source>
</evidence>
<dbReference type="PANTHER" id="PTHR43811:SF23">
    <property type="entry name" value="FKBP-TYPE 22 KDA PEPTIDYL-PROLYL CIS-TRANS ISOMERASE"/>
    <property type="match status" value="1"/>
</dbReference>
<evidence type="ECO:0000256" key="6">
    <source>
        <dbReference type="RuleBase" id="RU003915"/>
    </source>
</evidence>
<comment type="catalytic activity">
    <reaction evidence="1 5 6">
        <text>[protein]-peptidylproline (omega=180) = [protein]-peptidylproline (omega=0)</text>
        <dbReference type="Rhea" id="RHEA:16237"/>
        <dbReference type="Rhea" id="RHEA-COMP:10747"/>
        <dbReference type="Rhea" id="RHEA-COMP:10748"/>
        <dbReference type="ChEBI" id="CHEBI:83833"/>
        <dbReference type="ChEBI" id="CHEBI:83834"/>
        <dbReference type="EC" id="5.2.1.8"/>
    </reaction>
</comment>
<sequence length="132" mass="14588">MGKKEYVQANKDWLAEKAKEEGVMPLPKGIYYKVLASGKNDGKHPTPRSIVTAHYTGWTINGKKFDSSRSGAPVAFRLSDLIEGWIIAMQQMCVGDKWEVYIPSEMGYGKFSQPGIPGGSTLIFEIELFGIA</sequence>
<keyword evidence="4 5" id="KW-0413">Isomerase</keyword>
<evidence type="ECO:0000313" key="8">
    <source>
        <dbReference type="EMBL" id="RGK56273.1"/>
    </source>
</evidence>
<comment type="similarity">
    <text evidence="2 6">Belongs to the FKBP-type PPIase family.</text>
</comment>
<dbReference type="Proteomes" id="UP000260862">
    <property type="component" value="Unassembled WGS sequence"/>
</dbReference>
<dbReference type="InterPro" id="IPR046357">
    <property type="entry name" value="PPIase_dom_sf"/>
</dbReference>
<evidence type="ECO:0000256" key="5">
    <source>
        <dbReference type="PROSITE-ProRule" id="PRU00277"/>
    </source>
</evidence>
<proteinExistence type="inferred from homology"/>
<reference evidence="8 9" key="1">
    <citation type="submission" date="2018-08" db="EMBL/GenBank/DDBJ databases">
        <title>A genome reference for cultivated species of the human gut microbiota.</title>
        <authorList>
            <person name="Zou Y."/>
            <person name="Xue W."/>
            <person name="Luo G."/>
        </authorList>
    </citation>
    <scope>NUCLEOTIDE SEQUENCE [LARGE SCALE GENOMIC DNA]</scope>
    <source>
        <strain evidence="8 9">TF10-3AC</strain>
    </source>
</reference>
<keyword evidence="3 5" id="KW-0697">Rotamase</keyword>
<gene>
    <name evidence="8" type="ORF">DXD04_07095</name>
</gene>
<comment type="caution">
    <text evidence="8">The sequence shown here is derived from an EMBL/GenBank/DDBJ whole genome shotgun (WGS) entry which is preliminary data.</text>
</comment>
<evidence type="ECO:0000313" key="9">
    <source>
        <dbReference type="Proteomes" id="UP000260862"/>
    </source>
</evidence>